<keyword evidence="3 4" id="KW-0408">Iron</keyword>
<gene>
    <name evidence="7" type="ORF">PPRIM_AZ9-3.1.T0550253</name>
</gene>
<evidence type="ECO:0000256" key="3">
    <source>
        <dbReference type="ARBA" id="ARBA00023004"/>
    </source>
</evidence>
<feature type="domain" description="Cytochrome b5 heme-binding" evidence="6">
    <location>
        <begin position="201"/>
        <end position="277"/>
    </location>
</feature>
<evidence type="ECO:0000313" key="7">
    <source>
        <dbReference type="EMBL" id="CAD8076139.1"/>
    </source>
</evidence>
<evidence type="ECO:0000256" key="2">
    <source>
        <dbReference type="ARBA" id="ARBA00022723"/>
    </source>
</evidence>
<dbReference type="Proteomes" id="UP000688137">
    <property type="component" value="Unassembled WGS sequence"/>
</dbReference>
<dbReference type="Pfam" id="PF00173">
    <property type="entry name" value="Cyt-b5"/>
    <property type="match status" value="1"/>
</dbReference>
<evidence type="ECO:0000256" key="5">
    <source>
        <dbReference type="SAM" id="MobiDB-lite"/>
    </source>
</evidence>
<dbReference type="GO" id="GO:0004128">
    <property type="term" value="F:cytochrome-b5 reductase activity, acting on NAD(P)H"/>
    <property type="evidence" value="ECO:0007669"/>
    <property type="project" value="TreeGrafter"/>
</dbReference>
<keyword evidence="2 4" id="KW-0479">Metal-binding</keyword>
<dbReference type="GO" id="GO:0046872">
    <property type="term" value="F:metal ion binding"/>
    <property type="evidence" value="ECO:0007669"/>
    <property type="project" value="UniProtKB-UniRule"/>
</dbReference>
<feature type="region of interest" description="Disordered" evidence="5">
    <location>
        <begin position="166"/>
        <end position="189"/>
    </location>
</feature>
<proteinExistence type="inferred from homology"/>
<dbReference type="InterPro" id="IPR018506">
    <property type="entry name" value="Cyt_B5_heme-BS"/>
</dbReference>
<dbReference type="SMART" id="SM01117">
    <property type="entry name" value="Cyt-b5"/>
    <property type="match status" value="1"/>
</dbReference>
<dbReference type="InterPro" id="IPR001199">
    <property type="entry name" value="Cyt_B5-like_heme/steroid-bd"/>
</dbReference>
<protein>
    <recommendedName>
        <fullName evidence="6">Cytochrome b5 heme-binding domain-containing protein</fullName>
    </recommendedName>
</protein>
<dbReference type="PANTHER" id="PTHR46237">
    <property type="entry name" value="CYTOCHROME B5 REDUCTASE 4 FAMILY MEMBER"/>
    <property type="match status" value="1"/>
</dbReference>
<evidence type="ECO:0000256" key="1">
    <source>
        <dbReference type="ARBA" id="ARBA00022617"/>
    </source>
</evidence>
<evidence type="ECO:0000256" key="4">
    <source>
        <dbReference type="RuleBase" id="RU362121"/>
    </source>
</evidence>
<dbReference type="GO" id="GO:0020037">
    <property type="term" value="F:heme binding"/>
    <property type="evidence" value="ECO:0007669"/>
    <property type="project" value="UniProtKB-UniRule"/>
</dbReference>
<dbReference type="PROSITE" id="PS50255">
    <property type="entry name" value="CYTOCHROME_B5_2"/>
    <property type="match status" value="1"/>
</dbReference>
<dbReference type="PANTHER" id="PTHR46237:SF1">
    <property type="entry name" value="CYTOCHROME B5 REDUCTASE 4"/>
    <property type="match status" value="1"/>
</dbReference>
<dbReference type="AlphaFoldDB" id="A0A8S1M8M7"/>
<sequence>MKNNKEVINLYIEDRQDTIEWICDEVEIETLDEVVTYILNDIKQKYQTDLLTLRDQENQYYEIEQIVEFKRPHTYITIPQRHNVKTLAKNEVRQNRNIYTIKNDSILLEKYKDECKVETVDYKLIDIKKANKKYVDTLIGIFDDLVIQPKKRNSLKNEIPQPIQFQNEIESPKFGQSSKESVSPSWIQRKSLSDSNKKNDLKQCTIDEVAKHNTINSAWIVINSKVYDVTTYLNKHPGGQEEIMKGVGSDGTALFMQNHPWVNAHYLLEQFQVGFLIEHK</sequence>
<keyword evidence="8" id="KW-1185">Reference proteome</keyword>
<dbReference type="EMBL" id="CAJJDM010000055">
    <property type="protein sequence ID" value="CAD8076139.1"/>
    <property type="molecule type" value="Genomic_DNA"/>
</dbReference>
<dbReference type="PROSITE" id="PS00191">
    <property type="entry name" value="CYTOCHROME_B5_1"/>
    <property type="match status" value="1"/>
</dbReference>
<evidence type="ECO:0000313" key="8">
    <source>
        <dbReference type="Proteomes" id="UP000688137"/>
    </source>
</evidence>
<dbReference type="InterPro" id="IPR051872">
    <property type="entry name" value="Cytochrome_b5/Flavoprotein_Rdt"/>
</dbReference>
<evidence type="ECO:0000259" key="6">
    <source>
        <dbReference type="PROSITE" id="PS50255"/>
    </source>
</evidence>
<accession>A0A8S1M8M7</accession>
<name>A0A8S1M8M7_PARPR</name>
<keyword evidence="1 4" id="KW-0349">Heme</keyword>
<dbReference type="OMA" id="YKETCKV"/>
<dbReference type="GO" id="GO:0005737">
    <property type="term" value="C:cytoplasm"/>
    <property type="evidence" value="ECO:0007669"/>
    <property type="project" value="TreeGrafter"/>
</dbReference>
<reference evidence="7" key="1">
    <citation type="submission" date="2021-01" db="EMBL/GenBank/DDBJ databases">
        <authorList>
            <consortium name="Genoscope - CEA"/>
            <person name="William W."/>
        </authorList>
    </citation>
    <scope>NUCLEOTIDE SEQUENCE</scope>
</reference>
<comment type="similarity">
    <text evidence="4">Belongs to the cytochrome b5 family.</text>
</comment>
<organism evidence="7 8">
    <name type="scientific">Paramecium primaurelia</name>
    <dbReference type="NCBI Taxonomy" id="5886"/>
    <lineage>
        <taxon>Eukaryota</taxon>
        <taxon>Sar</taxon>
        <taxon>Alveolata</taxon>
        <taxon>Ciliophora</taxon>
        <taxon>Intramacronucleata</taxon>
        <taxon>Oligohymenophorea</taxon>
        <taxon>Peniculida</taxon>
        <taxon>Parameciidae</taxon>
        <taxon>Paramecium</taxon>
    </lineage>
</organism>
<comment type="caution">
    <text evidence="7">The sequence shown here is derived from an EMBL/GenBank/DDBJ whole genome shotgun (WGS) entry which is preliminary data.</text>
</comment>